<dbReference type="EMBL" id="KZ794335">
    <property type="protein sequence ID" value="PUV26786.1"/>
    <property type="molecule type" value="Genomic_DNA"/>
</dbReference>
<sequence length="282" mass="29753">MSSTRGLAAPVRIRLQPPRCSFSRTACDFPAYRPGRGLSASGGDTAMRCTLLSCTLSLCTSSLCMSSLYTAPPPPPVAGPVLASALPCLSSIRARPCRVRAVVARLHRRSRGSKPTTSPSFDPGCLHRLAQKSFTATPCAACVPQSLAPHHHPLPASASPEPQPAPASPAAWSRQRRSCALPGSRASAQCRSLPRASMPVCAAPAVARASRCLRLRLCSLSRAARRAARAHSRLTLAPLRAAYSRSPRLLPRACSPRLALRQPSAEPRATCQGQECTQGAVA</sequence>
<dbReference type="Proteomes" id="UP000243499">
    <property type="component" value="Unassembled WGS sequence"/>
</dbReference>
<organism evidence="2">
    <name type="scientific">Panicum hallii</name>
    <dbReference type="NCBI Taxonomy" id="206008"/>
    <lineage>
        <taxon>Eukaryota</taxon>
        <taxon>Viridiplantae</taxon>
        <taxon>Streptophyta</taxon>
        <taxon>Embryophyta</taxon>
        <taxon>Tracheophyta</taxon>
        <taxon>Spermatophyta</taxon>
        <taxon>Magnoliopsida</taxon>
        <taxon>Liliopsida</taxon>
        <taxon>Poales</taxon>
        <taxon>Poaceae</taxon>
        <taxon>PACMAD clade</taxon>
        <taxon>Panicoideae</taxon>
        <taxon>Panicodae</taxon>
        <taxon>Paniceae</taxon>
        <taxon>Panicinae</taxon>
        <taxon>Panicum</taxon>
        <taxon>Panicum sect. Panicum</taxon>
    </lineage>
</organism>
<name>A0A2T7AA49_9POAL</name>
<evidence type="ECO:0000256" key="1">
    <source>
        <dbReference type="SAM" id="MobiDB-lite"/>
    </source>
</evidence>
<gene>
    <name evidence="2" type="ORF">PAHAL_J055900</name>
</gene>
<evidence type="ECO:0000313" key="2">
    <source>
        <dbReference type="EMBL" id="PUV26786.1"/>
    </source>
</evidence>
<proteinExistence type="predicted"/>
<reference evidence="2" key="1">
    <citation type="submission" date="2018-04" db="EMBL/GenBank/DDBJ databases">
        <title>WGS assembly of Panicum hallii.</title>
        <authorList>
            <person name="Lovell J."/>
            <person name="Jenkins J."/>
            <person name="Lowry D."/>
            <person name="Mamidi S."/>
            <person name="Sreedasyam A."/>
            <person name="Weng X."/>
            <person name="Barry K."/>
            <person name="Bonette J."/>
            <person name="Campitelli B."/>
            <person name="Daum C."/>
            <person name="Gordon S."/>
            <person name="Gould B."/>
            <person name="Lipzen A."/>
            <person name="Macqueen A."/>
            <person name="Palacio-Mejia J."/>
            <person name="Plott C."/>
            <person name="Shakirov E."/>
            <person name="Shu S."/>
            <person name="Yoshinaga Y."/>
            <person name="Zane M."/>
            <person name="Rokhsar D."/>
            <person name="Grimwood J."/>
            <person name="Schmutz J."/>
            <person name="Juenger T."/>
        </authorList>
    </citation>
    <scope>NUCLEOTIDE SEQUENCE [LARGE SCALE GENOMIC DNA]</scope>
    <source>
        <strain evidence="2">FIL2</strain>
    </source>
</reference>
<dbReference type="Gramene" id="PUV26786">
    <property type="protein sequence ID" value="PUV26786"/>
    <property type="gene ID" value="PAHAL_J055900"/>
</dbReference>
<dbReference type="AlphaFoldDB" id="A0A2T7AA49"/>
<accession>A0A2T7AA49</accession>
<feature type="region of interest" description="Disordered" evidence="1">
    <location>
        <begin position="152"/>
        <end position="174"/>
    </location>
</feature>
<protein>
    <submittedName>
        <fullName evidence="2">Uncharacterized protein</fullName>
    </submittedName>
</protein>